<sequence>MMARKSDNGGCGLMAICILLIFAIAKCGGGATHNSDSTPSEESSEAIAGAVSEAATMYVATATLNCRSKPQKDARPVEKLTRGDMVSAGEARGSWVMLDRIGEDCWVAQRFLSESEPEPEPVSAARPARLLSPASSDPLETVSSRRSGPSCGGKWKCGQMDSCAEAYHYLNECGVGRLDGDGDGVPCESIC</sequence>
<name>A0A7W6PTB8_9SPHN</name>
<comment type="caution">
    <text evidence="3">The sequence shown here is derived from an EMBL/GenBank/DDBJ whole genome shotgun (WGS) entry which is preliminary data.</text>
</comment>
<dbReference type="AlphaFoldDB" id="A0A7W6PTB8"/>
<evidence type="ECO:0000259" key="2">
    <source>
        <dbReference type="Pfam" id="PF05901"/>
    </source>
</evidence>
<organism evidence="3 4">
    <name type="scientific">Sphingobium scionense</name>
    <dbReference type="NCBI Taxonomy" id="1404341"/>
    <lineage>
        <taxon>Bacteria</taxon>
        <taxon>Pseudomonadati</taxon>
        <taxon>Pseudomonadota</taxon>
        <taxon>Alphaproteobacteria</taxon>
        <taxon>Sphingomonadales</taxon>
        <taxon>Sphingomonadaceae</taxon>
        <taxon>Sphingobium</taxon>
    </lineage>
</organism>
<gene>
    <name evidence="3" type="ORF">GGQ90_000151</name>
</gene>
<keyword evidence="4" id="KW-1185">Reference proteome</keyword>
<dbReference type="EMBL" id="JACIEU010000001">
    <property type="protein sequence ID" value="MBB4146398.1"/>
    <property type="molecule type" value="Genomic_DNA"/>
</dbReference>
<reference evidence="3 4" key="1">
    <citation type="submission" date="2020-08" db="EMBL/GenBank/DDBJ databases">
        <title>Genomic Encyclopedia of Type Strains, Phase IV (KMG-IV): sequencing the most valuable type-strain genomes for metagenomic binning, comparative biology and taxonomic classification.</title>
        <authorList>
            <person name="Goeker M."/>
        </authorList>
    </citation>
    <scope>NUCLEOTIDE SEQUENCE [LARGE SCALE GENOMIC DNA]</scope>
    <source>
        <strain evidence="3 4">DSM 19371</strain>
    </source>
</reference>
<proteinExistence type="predicted"/>
<dbReference type="InterPro" id="IPR008613">
    <property type="entry name" value="Excalibur_Ca-bd_domain"/>
</dbReference>
<evidence type="ECO:0000313" key="3">
    <source>
        <dbReference type="EMBL" id="MBB4146398.1"/>
    </source>
</evidence>
<accession>A0A7W6PTB8</accession>
<dbReference type="RefSeq" id="WP_188080359.1">
    <property type="nucleotide sequence ID" value="NZ_JACIEU010000001.1"/>
</dbReference>
<dbReference type="Pfam" id="PF05901">
    <property type="entry name" value="Excalibur"/>
    <property type="match status" value="1"/>
</dbReference>
<dbReference type="Proteomes" id="UP000590524">
    <property type="component" value="Unassembled WGS sequence"/>
</dbReference>
<feature type="domain" description="Excalibur calcium-binding" evidence="2">
    <location>
        <begin position="157"/>
        <end position="188"/>
    </location>
</feature>
<evidence type="ECO:0000256" key="1">
    <source>
        <dbReference type="SAM" id="MobiDB-lite"/>
    </source>
</evidence>
<protein>
    <recommendedName>
        <fullName evidence="2">Excalibur calcium-binding domain-containing protein</fullName>
    </recommendedName>
</protein>
<dbReference type="Gene3D" id="2.30.30.40">
    <property type="entry name" value="SH3 Domains"/>
    <property type="match status" value="1"/>
</dbReference>
<evidence type="ECO:0000313" key="4">
    <source>
        <dbReference type="Proteomes" id="UP000590524"/>
    </source>
</evidence>
<feature type="region of interest" description="Disordered" evidence="1">
    <location>
        <begin position="116"/>
        <end position="154"/>
    </location>
</feature>